<dbReference type="HOGENOM" id="CLU_1730123_0_0_11"/>
<evidence type="ECO:0000313" key="3">
    <source>
        <dbReference type="EMBL" id="ADG99203.1"/>
    </source>
</evidence>
<protein>
    <submittedName>
        <fullName evidence="3">Uncharacterized protein</fullName>
    </submittedName>
</protein>
<dbReference type="PROSITE" id="PS51257">
    <property type="entry name" value="PROKAR_LIPOPROTEIN"/>
    <property type="match status" value="1"/>
</dbReference>
<evidence type="ECO:0000256" key="2">
    <source>
        <dbReference type="SAM" id="SignalP"/>
    </source>
</evidence>
<dbReference type="KEGG" id="srt:Srot_2771"/>
<dbReference type="Proteomes" id="UP000002247">
    <property type="component" value="Chromosome"/>
</dbReference>
<gene>
    <name evidence="3" type="ordered locus">Srot_2771</name>
</gene>
<evidence type="ECO:0000256" key="1">
    <source>
        <dbReference type="SAM" id="MobiDB-lite"/>
    </source>
</evidence>
<keyword evidence="4" id="KW-1185">Reference proteome</keyword>
<evidence type="ECO:0000313" key="4">
    <source>
        <dbReference type="Proteomes" id="UP000002247"/>
    </source>
</evidence>
<feature type="chain" id="PRO_5038529140" evidence="2">
    <location>
        <begin position="21"/>
        <end position="150"/>
    </location>
</feature>
<dbReference type="STRING" id="640132.Srot_2771"/>
<feature type="signal peptide" evidence="2">
    <location>
        <begin position="1"/>
        <end position="20"/>
    </location>
</feature>
<dbReference type="RefSeq" id="WP_013139652.1">
    <property type="nucleotide sequence ID" value="NC_014168.1"/>
</dbReference>
<dbReference type="AlphaFoldDB" id="D6ZD16"/>
<reference evidence="3 4" key="1">
    <citation type="journal article" date="2010" name="Stand. Genomic Sci.">
        <title>Complete genome sequence of Segniliparus rotundus type strain (CDC 1076).</title>
        <authorList>
            <person name="Sikorski J."/>
            <person name="Lapidus A."/>
            <person name="Copeland A."/>
            <person name="Misra M."/>
            <person name="Glavina Del Rio T."/>
            <person name="Nolan M."/>
            <person name="Lucas S."/>
            <person name="Chen F."/>
            <person name="Tice H."/>
            <person name="Cheng J.F."/>
            <person name="Jando M."/>
            <person name="Schneider S."/>
            <person name="Bruce D."/>
            <person name="Goodwin L."/>
            <person name="Pitluck S."/>
            <person name="Liolios K."/>
            <person name="Mikhailova N."/>
            <person name="Pati A."/>
            <person name="Ivanova N."/>
            <person name="Mavromatis K."/>
            <person name="Chen A."/>
            <person name="Palaniappan K."/>
            <person name="Chertkov O."/>
            <person name="Land M."/>
            <person name="Hauser L."/>
            <person name="Chang Y.J."/>
            <person name="Jeffries C.D."/>
            <person name="Brettin T."/>
            <person name="Detter J.C."/>
            <person name="Han C."/>
            <person name="Rohde M."/>
            <person name="Goker M."/>
            <person name="Bristow J."/>
            <person name="Eisen J.A."/>
            <person name="Markowitz V."/>
            <person name="Hugenholtz P."/>
            <person name="Kyrpides N.C."/>
            <person name="Klenk H.P."/>
        </authorList>
    </citation>
    <scope>NUCLEOTIDE SEQUENCE [LARGE SCALE GENOMIC DNA]</scope>
    <source>
        <strain evidence="4">ATCC BAA-972 / CDC 1076 / CIP 108378 / DSM 44985 / JCM 13578</strain>
    </source>
</reference>
<name>D6ZD16_SEGRD</name>
<dbReference type="EMBL" id="CP001958">
    <property type="protein sequence ID" value="ADG99203.1"/>
    <property type="molecule type" value="Genomic_DNA"/>
</dbReference>
<sequence length="150" mass="15375">MTRLRLAAAFALVSVGFGVAACGGPSTERAAKTTTSPILGPTKLPDVDPASQSAPPPSGFPGPATPTPPPGGTKEQRYLEELRKAGVAVSPNGETELPVADLICRSKKAGRSDPDIRTQVLAAAGLTGAQDPQKLADVWIKTAEQSYCAP</sequence>
<feature type="region of interest" description="Disordered" evidence="1">
    <location>
        <begin position="24"/>
        <end position="75"/>
    </location>
</feature>
<feature type="compositionally biased region" description="Pro residues" evidence="1">
    <location>
        <begin position="54"/>
        <end position="71"/>
    </location>
</feature>
<accession>D6ZD16</accession>
<keyword evidence="2" id="KW-0732">Signal</keyword>
<organism evidence="3 4">
    <name type="scientific">Segniliparus rotundus (strain ATCC BAA-972 / CDC 1076 / CIP 108378 / DSM 44985 / JCM 13578)</name>
    <dbReference type="NCBI Taxonomy" id="640132"/>
    <lineage>
        <taxon>Bacteria</taxon>
        <taxon>Bacillati</taxon>
        <taxon>Actinomycetota</taxon>
        <taxon>Actinomycetes</taxon>
        <taxon>Mycobacteriales</taxon>
        <taxon>Segniliparaceae</taxon>
        <taxon>Segniliparus</taxon>
    </lineage>
</organism>
<proteinExistence type="predicted"/>
<dbReference type="OrthoDB" id="9845633at2"/>